<keyword evidence="3" id="KW-1185">Reference proteome</keyword>
<dbReference type="Proteomes" id="UP001501676">
    <property type="component" value="Unassembled WGS sequence"/>
</dbReference>
<dbReference type="InterPro" id="IPR046538">
    <property type="entry name" value="DUF6603"/>
</dbReference>
<organism evidence="2 3">
    <name type="scientific">Cryptosporangium minutisporangium</name>
    <dbReference type="NCBI Taxonomy" id="113569"/>
    <lineage>
        <taxon>Bacteria</taxon>
        <taxon>Bacillati</taxon>
        <taxon>Actinomycetota</taxon>
        <taxon>Actinomycetes</taxon>
        <taxon>Cryptosporangiales</taxon>
        <taxon>Cryptosporangiaceae</taxon>
        <taxon>Cryptosporangium</taxon>
    </lineage>
</organism>
<protein>
    <recommendedName>
        <fullName evidence="1">DUF6603 domain-containing protein</fullName>
    </recommendedName>
</protein>
<dbReference type="EMBL" id="BAAAYN010000023">
    <property type="protein sequence ID" value="GAA3388669.1"/>
    <property type="molecule type" value="Genomic_DNA"/>
</dbReference>
<dbReference type="RefSeq" id="WP_345729257.1">
    <property type="nucleotide sequence ID" value="NZ_BAAAYN010000023.1"/>
</dbReference>
<accession>A0ABP6SZE7</accession>
<evidence type="ECO:0000313" key="2">
    <source>
        <dbReference type="EMBL" id="GAA3388669.1"/>
    </source>
</evidence>
<evidence type="ECO:0000259" key="1">
    <source>
        <dbReference type="Pfam" id="PF20248"/>
    </source>
</evidence>
<proteinExistence type="predicted"/>
<feature type="domain" description="DUF6603" evidence="1">
    <location>
        <begin position="453"/>
        <end position="983"/>
    </location>
</feature>
<comment type="caution">
    <text evidence="2">The sequence shown here is derived from an EMBL/GenBank/DDBJ whole genome shotgun (WGS) entry which is preliminary data.</text>
</comment>
<dbReference type="Pfam" id="PF20248">
    <property type="entry name" value="DUF6603"/>
    <property type="match status" value="1"/>
</dbReference>
<gene>
    <name evidence="2" type="ORF">GCM10020369_35770</name>
</gene>
<reference evidence="3" key="1">
    <citation type="journal article" date="2019" name="Int. J. Syst. Evol. Microbiol.">
        <title>The Global Catalogue of Microorganisms (GCM) 10K type strain sequencing project: providing services to taxonomists for standard genome sequencing and annotation.</title>
        <authorList>
            <consortium name="The Broad Institute Genomics Platform"/>
            <consortium name="The Broad Institute Genome Sequencing Center for Infectious Disease"/>
            <person name="Wu L."/>
            <person name="Ma J."/>
        </authorList>
    </citation>
    <scope>NUCLEOTIDE SEQUENCE [LARGE SCALE GENOMIC DNA]</scope>
    <source>
        <strain evidence="3">JCM 9458</strain>
    </source>
</reference>
<name>A0ABP6SZE7_9ACTN</name>
<evidence type="ECO:0000313" key="3">
    <source>
        <dbReference type="Proteomes" id="UP001501676"/>
    </source>
</evidence>
<sequence>MSTLATIARHLAQAVAPLRRATTDLASFQAFMLRLGWTVDSRPSGFAALATRVERVLDSAATLADSDDPERVLDVLAGVQELYDAIGELTEAPAGVEPAEFLAEIGESLFELLLVEYLAVALPALHDGLRLLGAIEHEDHPETAGRPGFVRTRLRYDLLARALDDPGSVPGRLYGWGTDDVDTDLLAEHLLGLSSALRLPVVLEPVGPEQARGYQPAPDDATGEPGFSLLIPLLELRVDDVPVNVSLVLLELPAEGSAPAGVILQPAVPGSVEGEVRVDDRTTFRVRAGSDVENTFGILVRGSEVAVRYPFQPGTALPAAGFGVAVEYRADAPSVLLGRPGGTRLEAQGATGTFEVDRVGDALELRLGLAVDRLVFTLSAGDLDGFLGDLLGSAEGRIPIPLALQWSSRTGVGFVAGAGLERAIAAGYRLGAFTVLAGRVRVAGTAGPGAVPKAFVEVGLSVSAAVGPVRLEVRDLGLRLELSFAAGNAGPLDVGLGVRAPDAIGLALEAGPVTGGGVVGFDESTGRYTGALALQLTRISVRAIGLLDTRLPGGQRGFSLLVLLSARFSPGIQVGFGVTLTGVGGLVGVNRRIDVDALYERYASGTAARILAAEDPVRDLPAAVTELSAIFPPAPGVFVVGPTLRLQWAKIVTLDVGVFLEFPGPTRVVVLGTARADVTNPLAAGPLLRLRADFVGVLDMVKSTLAFDAVLVDSRLLESFPVTGGLLVRASWGDEPYAVFSVGGFHPDFAPGPLKVPKTLTRLAMSSGSPGDRLYLRFEGYFALTPNTVQFGASVEVAAKLGPIRVRGVLAFNALIRFEPFFFQITFEAGMRAEWRGRTLLGLKVRGTLSGPGPVRFTGKACIEVLFFDICASASFTLGSEAPPAVGPAPNVLDVVADELRNPANLRAAAEDRTVVLRRMPSSVFPPTGLIWEQTRAPLGLLLDRFEGTPLGRAEIVEVIGDAASGEERDWFAPGGFAELSDAEALNRRSFERLPSGVRFGTQNDVVSAGVRHDVTTREFILPAPTPQPPSARTPRAAPPWLIEAAQVREGRSDGRRSQPVHRVEPERWQVLDQDGGVLTEVGEAQAHQIARARGFVAVAAGDVVDIGL</sequence>